<evidence type="ECO:0000256" key="9">
    <source>
        <dbReference type="SAM" id="Phobius"/>
    </source>
</evidence>
<dbReference type="InterPro" id="IPR000749">
    <property type="entry name" value="ATP-guanido_PTrfase"/>
</dbReference>
<dbReference type="EC" id="2.7.3.3" evidence="2"/>
<dbReference type="PANTHER" id="PTHR11547">
    <property type="entry name" value="ARGININE OR CREATINE KINASE"/>
    <property type="match status" value="1"/>
</dbReference>
<dbReference type="PROSITE" id="PS51510">
    <property type="entry name" value="PHOSPHAGEN_KINASE_C"/>
    <property type="match status" value="1"/>
</dbReference>
<dbReference type="SUPFAM" id="SSF55931">
    <property type="entry name" value="Glutamine synthetase/guanido kinase"/>
    <property type="match status" value="1"/>
</dbReference>
<evidence type="ECO:0000313" key="13">
    <source>
        <dbReference type="Proteomes" id="UP001176961"/>
    </source>
</evidence>
<evidence type="ECO:0000256" key="8">
    <source>
        <dbReference type="PROSITE-ProRule" id="PRU00843"/>
    </source>
</evidence>
<dbReference type="Pfam" id="PF00217">
    <property type="entry name" value="ATP-gua_Ptrans"/>
    <property type="match status" value="1"/>
</dbReference>
<comment type="similarity">
    <text evidence="1 7">Belongs to the ATP:guanido phosphotransferase family.</text>
</comment>
<organism evidence="12 13">
    <name type="scientific">Cylicocyclus nassatus</name>
    <name type="common">Nematode worm</name>
    <dbReference type="NCBI Taxonomy" id="53992"/>
    <lineage>
        <taxon>Eukaryota</taxon>
        <taxon>Metazoa</taxon>
        <taxon>Ecdysozoa</taxon>
        <taxon>Nematoda</taxon>
        <taxon>Chromadorea</taxon>
        <taxon>Rhabditida</taxon>
        <taxon>Rhabditina</taxon>
        <taxon>Rhabditomorpha</taxon>
        <taxon>Strongyloidea</taxon>
        <taxon>Strongylidae</taxon>
        <taxon>Cylicocyclus</taxon>
    </lineage>
</organism>
<reference evidence="12" key="1">
    <citation type="submission" date="2023-07" db="EMBL/GenBank/DDBJ databases">
        <authorList>
            <consortium name="CYATHOMIX"/>
        </authorList>
    </citation>
    <scope>NUCLEOTIDE SEQUENCE</scope>
    <source>
        <strain evidence="12">N/A</strain>
    </source>
</reference>
<dbReference type="GO" id="GO:0005615">
    <property type="term" value="C:extracellular space"/>
    <property type="evidence" value="ECO:0007669"/>
    <property type="project" value="TreeGrafter"/>
</dbReference>
<dbReference type="Gene3D" id="1.10.135.10">
    <property type="entry name" value="ATP:guanido phosphotransferase, N-terminal domain"/>
    <property type="match status" value="1"/>
</dbReference>
<dbReference type="SUPFAM" id="SSF48034">
    <property type="entry name" value="Guanido kinase N-terminal domain"/>
    <property type="match status" value="1"/>
</dbReference>
<evidence type="ECO:0000259" key="11">
    <source>
        <dbReference type="PROSITE" id="PS51510"/>
    </source>
</evidence>
<dbReference type="GO" id="GO:0004054">
    <property type="term" value="F:arginine kinase activity"/>
    <property type="evidence" value="ECO:0007669"/>
    <property type="project" value="UniProtKB-EC"/>
</dbReference>
<accession>A0AA36GLY2</accession>
<dbReference type="PANTHER" id="PTHR11547:SF20">
    <property type="entry name" value="ARGININE KINASE"/>
    <property type="match status" value="1"/>
</dbReference>
<dbReference type="AlphaFoldDB" id="A0AA36GLY2"/>
<evidence type="ECO:0000313" key="12">
    <source>
        <dbReference type="EMBL" id="CAJ0594479.1"/>
    </source>
</evidence>
<evidence type="ECO:0000256" key="7">
    <source>
        <dbReference type="PROSITE-ProRule" id="PRU00842"/>
    </source>
</evidence>
<keyword evidence="5 8" id="KW-0418">Kinase</keyword>
<keyword evidence="9" id="KW-1133">Transmembrane helix</keyword>
<keyword evidence="13" id="KW-1185">Reference proteome</keyword>
<dbReference type="InterPro" id="IPR022413">
    <property type="entry name" value="ATP-guanido_PTrfase_N"/>
</dbReference>
<comment type="caution">
    <text evidence="12">The sequence shown here is derived from an EMBL/GenBank/DDBJ whole genome shotgun (WGS) entry which is preliminary data.</text>
</comment>
<keyword evidence="3 8" id="KW-0808">Transferase</keyword>
<evidence type="ECO:0000256" key="3">
    <source>
        <dbReference type="ARBA" id="ARBA00022679"/>
    </source>
</evidence>
<dbReference type="Pfam" id="PF02807">
    <property type="entry name" value="ATP-gua_PtransN"/>
    <property type="match status" value="1"/>
</dbReference>
<evidence type="ECO:0000256" key="4">
    <source>
        <dbReference type="ARBA" id="ARBA00022741"/>
    </source>
</evidence>
<keyword evidence="9" id="KW-0472">Membrane</keyword>
<dbReference type="FunFam" id="1.10.135.10:FF:000003">
    <property type="entry name" value="Three-domain arginine kinase"/>
    <property type="match status" value="1"/>
</dbReference>
<dbReference type="InterPro" id="IPR014746">
    <property type="entry name" value="Gln_synth/guanido_kin_cat_dom"/>
</dbReference>
<dbReference type="InterPro" id="IPR036802">
    <property type="entry name" value="ATP-guanido_PTrfase_N_sf"/>
</dbReference>
<keyword evidence="6 8" id="KW-0067">ATP-binding</keyword>
<dbReference type="GO" id="GO:0046314">
    <property type="term" value="P:phosphocreatine biosynthetic process"/>
    <property type="evidence" value="ECO:0007669"/>
    <property type="project" value="InterPro"/>
</dbReference>
<keyword evidence="4 8" id="KW-0547">Nucleotide-binding</keyword>
<evidence type="ECO:0000256" key="5">
    <source>
        <dbReference type="ARBA" id="ARBA00022777"/>
    </source>
</evidence>
<proteinExistence type="inferred from homology"/>
<evidence type="ECO:0000256" key="6">
    <source>
        <dbReference type="ARBA" id="ARBA00022840"/>
    </source>
</evidence>
<dbReference type="GO" id="GO:0005524">
    <property type="term" value="F:ATP binding"/>
    <property type="evidence" value="ECO:0007669"/>
    <property type="project" value="UniProtKB-UniRule"/>
</dbReference>
<dbReference type="Proteomes" id="UP001176961">
    <property type="component" value="Unassembled WGS sequence"/>
</dbReference>
<dbReference type="EMBL" id="CATQJL010000112">
    <property type="protein sequence ID" value="CAJ0594479.1"/>
    <property type="molecule type" value="Genomic_DNA"/>
</dbReference>
<evidence type="ECO:0000256" key="1">
    <source>
        <dbReference type="ARBA" id="ARBA00006798"/>
    </source>
</evidence>
<feature type="domain" description="Phosphagen kinase C-terminal" evidence="11">
    <location>
        <begin position="185"/>
        <end position="336"/>
    </location>
</feature>
<feature type="domain" description="Phosphagen kinase N-terminal" evidence="10">
    <location>
        <begin position="52"/>
        <end position="134"/>
    </location>
</feature>
<evidence type="ECO:0000256" key="2">
    <source>
        <dbReference type="ARBA" id="ARBA00012230"/>
    </source>
</evidence>
<comment type="caution">
    <text evidence="8">Lacks conserved residue(s) required for the propagation of feature annotation.</text>
</comment>
<dbReference type="GO" id="GO:0004111">
    <property type="term" value="F:creatine kinase activity"/>
    <property type="evidence" value="ECO:0007669"/>
    <property type="project" value="InterPro"/>
</dbReference>
<dbReference type="Gene3D" id="3.30.590.10">
    <property type="entry name" value="Glutamine synthetase/guanido kinase, catalytic domain"/>
    <property type="match status" value="2"/>
</dbReference>
<feature type="binding site" evidence="8">
    <location>
        <position position="209"/>
    </location>
    <ligand>
        <name>ATP</name>
        <dbReference type="ChEBI" id="CHEBI:30616"/>
    </ligand>
</feature>
<protein>
    <recommendedName>
        <fullName evidence="2">arginine kinase</fullName>
        <ecNumber evidence="2">2.7.3.3</ecNumber>
    </recommendedName>
</protein>
<evidence type="ECO:0000259" key="10">
    <source>
        <dbReference type="PROSITE" id="PS51509"/>
    </source>
</evidence>
<feature type="transmembrane region" description="Helical" evidence="9">
    <location>
        <begin position="12"/>
        <end position="29"/>
    </location>
</feature>
<dbReference type="PROSITE" id="PS51509">
    <property type="entry name" value="PHOSPHAGEN_KINASE_N"/>
    <property type="match status" value="1"/>
</dbReference>
<feature type="binding site" evidence="8">
    <location>
        <begin position="260"/>
        <end position="264"/>
    </location>
    <ligand>
        <name>ATP</name>
        <dbReference type="ChEBI" id="CHEBI:30616"/>
    </ligand>
</feature>
<gene>
    <name evidence="12" type="ORF">CYNAS_LOCUS6462</name>
</gene>
<sequence>MFIVLRKRGAKLAGGILFTLGGVITLYTMCPQATSLLESSDGVDFATVRKIEEAYARLNGPQGVKCHSLLKKFLTKDVLEELKYKKTKLGATLYDCIRSGVYNLDAAVGVYAPDAEAYKTFAPLFDRIIREYHGFSLGQKQPSVDLGEGKIHEFPPLDPGAKYIRSTRIRCGRAVVGYPFNPLLSEGRGIYYNDEKTFLIWVNEEDHVRIISMQKGSNVGQVLDRLNRGVKHIEKHVQFARDERLGWLTFCPTNLGSTVRASVHIKLPKLTANMSNFMVMCNRLNLQLRGVHGEHSEPISGVYDISNKGRLGISEYQAVKQMYDGVKELIRKEEML</sequence>
<dbReference type="InterPro" id="IPR022414">
    <property type="entry name" value="ATP-guanido_PTrfase_cat"/>
</dbReference>
<feature type="binding site" evidence="8">
    <location>
        <begin position="289"/>
        <end position="294"/>
    </location>
    <ligand>
        <name>ATP</name>
        <dbReference type="ChEBI" id="CHEBI:30616"/>
    </ligand>
</feature>
<keyword evidence="9" id="KW-0812">Transmembrane</keyword>
<name>A0AA36GLY2_CYLNA</name>